<evidence type="ECO:0000259" key="14">
    <source>
        <dbReference type="PROSITE" id="PS51900"/>
    </source>
</evidence>
<dbReference type="SUPFAM" id="SSF56349">
    <property type="entry name" value="DNA breaking-rejoining enzymes"/>
    <property type="match status" value="1"/>
</dbReference>
<dbReference type="Gene3D" id="1.10.443.10">
    <property type="entry name" value="Intergrase catalytic core"/>
    <property type="match status" value="1"/>
</dbReference>
<dbReference type="STRING" id="290397.Adeh_2695"/>
<dbReference type="InterPro" id="IPR044068">
    <property type="entry name" value="CB"/>
</dbReference>
<dbReference type="eggNOG" id="COG4974">
    <property type="taxonomic scope" value="Bacteria"/>
</dbReference>
<reference evidence="15" key="1">
    <citation type="submission" date="2006-01" db="EMBL/GenBank/DDBJ databases">
        <title>Complete sequence of Anaeromyxobacter dehalogenans 2CP-C.</title>
        <authorList>
            <consortium name="US DOE Joint Genome Institute"/>
            <person name="Copeland A."/>
            <person name="Lucas S."/>
            <person name="Lapidus A."/>
            <person name="Barry K."/>
            <person name="Detter J.C."/>
            <person name="Glavina T."/>
            <person name="Hammon N."/>
            <person name="Israni S."/>
            <person name="Pitluck S."/>
            <person name="Brettin T."/>
            <person name="Bruce D."/>
            <person name="Han C."/>
            <person name="Tapia R."/>
            <person name="Gilna P."/>
            <person name="Kiss H."/>
            <person name="Schmutz J."/>
            <person name="Larimer F."/>
            <person name="Land M."/>
            <person name="Kyrpides N."/>
            <person name="Anderson I."/>
            <person name="Sanford R.A."/>
            <person name="Ritalahti K.M."/>
            <person name="Thomas H.S."/>
            <person name="Kirby J.R."/>
            <person name="Zhulin I.B."/>
            <person name="Loeffler F.E."/>
            <person name="Richardson P."/>
        </authorList>
    </citation>
    <scope>NUCLEOTIDE SEQUENCE</scope>
    <source>
        <strain evidence="15">2CP-C</strain>
    </source>
</reference>
<dbReference type="AlphaFoldDB" id="Q2ILD3"/>
<dbReference type="Pfam" id="PF00589">
    <property type="entry name" value="Phage_integrase"/>
    <property type="match status" value="1"/>
</dbReference>
<dbReference type="HAMAP" id="MF_01808">
    <property type="entry name" value="Recomb_XerC_XerD"/>
    <property type="match status" value="1"/>
</dbReference>
<dbReference type="InterPro" id="IPR023009">
    <property type="entry name" value="Tyrosine_recombinase_XerC/XerD"/>
</dbReference>
<evidence type="ECO:0000256" key="7">
    <source>
        <dbReference type="ARBA" id="ARBA00023125"/>
    </source>
</evidence>
<evidence type="ECO:0000256" key="2">
    <source>
        <dbReference type="ARBA" id="ARBA00006657"/>
    </source>
</evidence>
<sequence length="342" mass="36154">MTPDAAAPTELPEELRRFDAYLASEKRASPHTRKAYQVDLAQYAAYLADQGQPLVPSSPALVRGFLARQAGAAGAVSLGRKLSALRSLYRFLVREGLAPGNPARAVASPKRPKRLPEVLPEEEVAALVETPDAAGEAPLALRDRAFLELLYGSGLRVSELTGLDLEDLDLAGGLVRVLGKRNKERIVPFGAPAAEALRRYLDGARPVLAAGPDHAGAAEAVFLNFRGGRLTSRSVARRLDGWVLASGLPRHVHPHVLRHCFATHLLGNGADLRGIQELLGHASLSTTQRYTHLDWKRLAAVYDAAHPRAHAGAAGGAGGADPEGGARGAAPGRSARGGRGAR</sequence>
<dbReference type="InterPro" id="IPR004107">
    <property type="entry name" value="Integrase_SAM-like_N"/>
</dbReference>
<dbReference type="OrthoDB" id="9801717at2"/>
<comment type="function">
    <text evidence="10">Site-specific tyrosine recombinase, which acts by catalyzing the cutting and rejoining of the recombining DNA molecules. The XerC-XerD complex is essential to convert dimers of the bacterial chromosome into monomers to permit their segregation at cell division. It also contributes to the segregational stability of plasmids.</text>
</comment>
<dbReference type="NCBIfam" id="TIGR02224">
    <property type="entry name" value="recomb_XerC"/>
    <property type="match status" value="1"/>
</dbReference>
<feature type="active site" description="O-(3'-phospho-DNA)-tyrosine intermediate" evidence="10">
    <location>
        <position position="290"/>
    </location>
</feature>
<dbReference type="Pfam" id="PF02899">
    <property type="entry name" value="Phage_int_SAM_1"/>
    <property type="match status" value="1"/>
</dbReference>
<keyword evidence="8 10" id="KW-0233">DNA recombination</keyword>
<dbReference type="CDD" id="cd00798">
    <property type="entry name" value="INT_XerDC_C"/>
    <property type="match status" value="1"/>
</dbReference>
<dbReference type="PANTHER" id="PTHR30349">
    <property type="entry name" value="PHAGE INTEGRASE-RELATED"/>
    <property type="match status" value="1"/>
</dbReference>
<dbReference type="GO" id="GO:0006313">
    <property type="term" value="P:DNA transposition"/>
    <property type="evidence" value="ECO:0007669"/>
    <property type="project" value="UniProtKB-UniRule"/>
</dbReference>
<dbReference type="InterPro" id="IPR002104">
    <property type="entry name" value="Integrase_catalytic"/>
</dbReference>
<gene>
    <name evidence="10" type="primary">xerC</name>
    <name evidence="15" type="ordered locus">Adeh_2695</name>
</gene>
<accession>Q2ILD3</accession>
<dbReference type="EMBL" id="CP000251">
    <property type="protein sequence ID" value="ABC82465.1"/>
    <property type="molecule type" value="Genomic_DNA"/>
</dbReference>
<dbReference type="InterPro" id="IPR050090">
    <property type="entry name" value="Tyrosine_recombinase_XerCD"/>
</dbReference>
<evidence type="ECO:0000256" key="10">
    <source>
        <dbReference type="HAMAP-Rule" id="MF_01808"/>
    </source>
</evidence>
<dbReference type="GO" id="GO:0005737">
    <property type="term" value="C:cytoplasm"/>
    <property type="evidence" value="ECO:0007669"/>
    <property type="project" value="UniProtKB-SubCell"/>
</dbReference>
<organism evidence="15 16">
    <name type="scientific">Anaeromyxobacter dehalogenans (strain 2CP-C)</name>
    <dbReference type="NCBI Taxonomy" id="290397"/>
    <lineage>
        <taxon>Bacteria</taxon>
        <taxon>Pseudomonadati</taxon>
        <taxon>Myxococcota</taxon>
        <taxon>Myxococcia</taxon>
        <taxon>Myxococcales</taxon>
        <taxon>Cystobacterineae</taxon>
        <taxon>Anaeromyxobacteraceae</taxon>
        <taxon>Anaeromyxobacter</taxon>
    </lineage>
</organism>
<feature type="domain" description="Core-binding (CB)" evidence="14">
    <location>
        <begin position="9"/>
        <end position="93"/>
    </location>
</feature>
<dbReference type="GO" id="GO:0007059">
    <property type="term" value="P:chromosome segregation"/>
    <property type="evidence" value="ECO:0007669"/>
    <property type="project" value="UniProtKB-UniRule"/>
</dbReference>
<keyword evidence="9 10" id="KW-0131">Cell cycle</keyword>
<feature type="active site" evidence="10">
    <location>
        <position position="281"/>
    </location>
</feature>
<evidence type="ECO:0000313" key="15">
    <source>
        <dbReference type="EMBL" id="ABC82465.1"/>
    </source>
</evidence>
<dbReference type="RefSeq" id="WP_011421747.1">
    <property type="nucleotide sequence ID" value="NC_007760.1"/>
</dbReference>
<dbReference type="HOGENOM" id="CLU_027562_9_0_7"/>
<evidence type="ECO:0000256" key="11">
    <source>
        <dbReference type="NCBIfam" id="TIGR02224"/>
    </source>
</evidence>
<dbReference type="KEGG" id="ade:Adeh_2695"/>
<dbReference type="NCBIfam" id="NF001399">
    <property type="entry name" value="PRK00283.1"/>
    <property type="match status" value="1"/>
</dbReference>
<dbReference type="PROSITE" id="PS51900">
    <property type="entry name" value="CB"/>
    <property type="match status" value="1"/>
</dbReference>
<keyword evidence="3 10" id="KW-0963">Cytoplasm</keyword>
<dbReference type="InterPro" id="IPR011010">
    <property type="entry name" value="DNA_brk_join_enz"/>
</dbReference>
<evidence type="ECO:0000256" key="5">
    <source>
        <dbReference type="ARBA" id="ARBA00022829"/>
    </source>
</evidence>
<proteinExistence type="inferred from homology"/>
<comment type="subcellular location">
    <subcellularLocation>
        <location evidence="1 10">Cytoplasm</location>
    </subcellularLocation>
</comment>
<keyword evidence="5 10" id="KW-0159">Chromosome partition</keyword>
<feature type="domain" description="Tyr recombinase" evidence="13">
    <location>
        <begin position="114"/>
        <end position="303"/>
    </location>
</feature>
<evidence type="ECO:0000256" key="1">
    <source>
        <dbReference type="ARBA" id="ARBA00004496"/>
    </source>
</evidence>
<protein>
    <recommendedName>
        <fullName evidence="10 11">Tyrosine recombinase XerC</fullName>
    </recommendedName>
</protein>
<feature type="region of interest" description="Disordered" evidence="12">
    <location>
        <begin position="310"/>
        <end position="342"/>
    </location>
</feature>
<evidence type="ECO:0000256" key="8">
    <source>
        <dbReference type="ARBA" id="ARBA00023172"/>
    </source>
</evidence>
<feature type="compositionally biased region" description="Gly residues" evidence="12">
    <location>
        <begin position="313"/>
        <end position="327"/>
    </location>
</feature>
<comment type="subunit">
    <text evidence="10">Forms a cyclic heterotetrameric complex composed of two molecules of XerC and two molecules of XerD.</text>
</comment>
<keyword evidence="6 10" id="KW-0229">DNA integration</keyword>
<evidence type="ECO:0000313" key="16">
    <source>
        <dbReference type="Proteomes" id="UP000001935"/>
    </source>
</evidence>
<evidence type="ECO:0000256" key="3">
    <source>
        <dbReference type="ARBA" id="ARBA00022490"/>
    </source>
</evidence>
<feature type="active site" evidence="10">
    <location>
        <position position="156"/>
    </location>
</feature>
<keyword evidence="7 10" id="KW-0238">DNA-binding</keyword>
<dbReference type="GO" id="GO:0003677">
    <property type="term" value="F:DNA binding"/>
    <property type="evidence" value="ECO:0007669"/>
    <property type="project" value="UniProtKB-UniRule"/>
</dbReference>
<name>Q2ILD3_ANADE</name>
<dbReference type="InterPro" id="IPR010998">
    <property type="entry name" value="Integrase_recombinase_N"/>
</dbReference>
<evidence type="ECO:0000256" key="12">
    <source>
        <dbReference type="SAM" id="MobiDB-lite"/>
    </source>
</evidence>
<dbReference type="Gene3D" id="1.10.150.130">
    <property type="match status" value="1"/>
</dbReference>
<keyword evidence="4 10" id="KW-0132">Cell division</keyword>
<dbReference type="GO" id="GO:0009037">
    <property type="term" value="F:tyrosine-based site-specific recombinase activity"/>
    <property type="evidence" value="ECO:0007669"/>
    <property type="project" value="UniProtKB-UniRule"/>
</dbReference>
<dbReference type="SUPFAM" id="SSF47823">
    <property type="entry name" value="lambda integrase-like, N-terminal domain"/>
    <property type="match status" value="1"/>
</dbReference>
<dbReference type="PROSITE" id="PS51898">
    <property type="entry name" value="TYR_RECOMBINASE"/>
    <property type="match status" value="1"/>
</dbReference>
<evidence type="ECO:0000256" key="4">
    <source>
        <dbReference type="ARBA" id="ARBA00022618"/>
    </source>
</evidence>
<feature type="active site" evidence="10">
    <location>
        <position position="180"/>
    </location>
</feature>
<feature type="active site" evidence="10">
    <location>
        <position position="255"/>
    </location>
</feature>
<dbReference type="GO" id="GO:0051301">
    <property type="term" value="P:cell division"/>
    <property type="evidence" value="ECO:0007669"/>
    <property type="project" value="UniProtKB-UniRule"/>
</dbReference>
<evidence type="ECO:0000259" key="13">
    <source>
        <dbReference type="PROSITE" id="PS51898"/>
    </source>
</evidence>
<comment type="similarity">
    <text evidence="2 10">Belongs to the 'phage' integrase family. XerC subfamily.</text>
</comment>
<dbReference type="InterPro" id="IPR013762">
    <property type="entry name" value="Integrase-like_cat_sf"/>
</dbReference>
<evidence type="ECO:0000256" key="9">
    <source>
        <dbReference type="ARBA" id="ARBA00023306"/>
    </source>
</evidence>
<dbReference type="InterPro" id="IPR011931">
    <property type="entry name" value="Recomb_XerC"/>
</dbReference>
<dbReference type="Proteomes" id="UP000001935">
    <property type="component" value="Chromosome"/>
</dbReference>
<dbReference type="PANTHER" id="PTHR30349:SF41">
    <property type="entry name" value="INTEGRASE_RECOMBINASE PROTEIN MJ0367-RELATED"/>
    <property type="match status" value="1"/>
</dbReference>
<feature type="active site" evidence="10">
    <location>
        <position position="258"/>
    </location>
</feature>
<evidence type="ECO:0000256" key="6">
    <source>
        <dbReference type="ARBA" id="ARBA00022908"/>
    </source>
</evidence>